<accession>A0A645J4R6</accession>
<evidence type="ECO:0000313" key="1">
    <source>
        <dbReference type="EMBL" id="MPN58695.1"/>
    </source>
</evidence>
<dbReference type="EMBL" id="VSSQ01131736">
    <property type="protein sequence ID" value="MPN58695.1"/>
    <property type="molecule type" value="Genomic_DNA"/>
</dbReference>
<comment type="caution">
    <text evidence="1">The sequence shown here is derived from an EMBL/GenBank/DDBJ whole genome shotgun (WGS) entry which is preliminary data.</text>
</comment>
<organism evidence="1">
    <name type="scientific">bioreactor metagenome</name>
    <dbReference type="NCBI Taxonomy" id="1076179"/>
    <lineage>
        <taxon>unclassified sequences</taxon>
        <taxon>metagenomes</taxon>
        <taxon>ecological metagenomes</taxon>
    </lineage>
</organism>
<gene>
    <name evidence="1" type="ORF">SDC9_206406</name>
</gene>
<proteinExistence type="predicted"/>
<dbReference type="AlphaFoldDB" id="A0A645J4R6"/>
<reference evidence="1" key="1">
    <citation type="submission" date="2019-08" db="EMBL/GenBank/DDBJ databases">
        <authorList>
            <person name="Kucharzyk K."/>
            <person name="Murdoch R.W."/>
            <person name="Higgins S."/>
            <person name="Loffler F."/>
        </authorList>
    </citation>
    <scope>NUCLEOTIDE SEQUENCE</scope>
</reference>
<protein>
    <submittedName>
        <fullName evidence="1">Uncharacterized protein</fullName>
    </submittedName>
</protein>
<name>A0A645J4R6_9ZZZZ</name>
<sequence length="42" mass="4530">MAVHDLVDGVVGQVLARGVPAHYHGLRQAGIAHFLQKAVLRE</sequence>